<dbReference type="SUPFAM" id="SSF141673">
    <property type="entry name" value="MOSC N-terminal domain-like"/>
    <property type="match status" value="1"/>
</dbReference>
<dbReference type="OrthoDB" id="420046at2759"/>
<evidence type="ECO:0000313" key="7">
    <source>
        <dbReference type="Proteomes" id="UP001153714"/>
    </source>
</evidence>
<name>A0A9N9WJI2_9NEOP</name>
<dbReference type="HAMAP" id="MF_03050">
    <property type="entry name" value="MOCOS"/>
    <property type="match status" value="1"/>
</dbReference>
<dbReference type="Pfam" id="PF00266">
    <property type="entry name" value="Aminotran_5"/>
    <property type="match status" value="1"/>
</dbReference>
<evidence type="ECO:0000313" key="6">
    <source>
        <dbReference type="EMBL" id="CAG9795233.1"/>
    </source>
</evidence>
<dbReference type="Gene3D" id="3.40.640.10">
    <property type="entry name" value="Type I PLP-dependent aspartate aminotransferase-like (Major domain)"/>
    <property type="match status" value="1"/>
</dbReference>
<dbReference type="InterPro" id="IPR015424">
    <property type="entry name" value="PyrdxlP-dep_Trfase"/>
</dbReference>
<dbReference type="Pfam" id="PF03473">
    <property type="entry name" value="MOSC"/>
    <property type="match status" value="1"/>
</dbReference>
<reference evidence="6" key="2">
    <citation type="submission" date="2022-10" db="EMBL/GenBank/DDBJ databases">
        <authorList>
            <consortium name="ENA_rothamsted_submissions"/>
            <consortium name="culmorum"/>
            <person name="King R."/>
        </authorList>
    </citation>
    <scope>NUCLEOTIDE SEQUENCE</scope>
</reference>
<comment type="catalytic activity">
    <reaction evidence="4">
        <text>Mo-molybdopterin + L-cysteine + AH2 = thio-Mo-molybdopterin + L-alanine + A + H2O</text>
        <dbReference type="Rhea" id="RHEA:42636"/>
        <dbReference type="ChEBI" id="CHEBI:13193"/>
        <dbReference type="ChEBI" id="CHEBI:15377"/>
        <dbReference type="ChEBI" id="CHEBI:17499"/>
        <dbReference type="ChEBI" id="CHEBI:35235"/>
        <dbReference type="ChEBI" id="CHEBI:57972"/>
        <dbReference type="ChEBI" id="CHEBI:71302"/>
        <dbReference type="ChEBI" id="CHEBI:82685"/>
        <dbReference type="EC" id="2.8.1.9"/>
    </reaction>
</comment>
<dbReference type="SUPFAM" id="SSF50800">
    <property type="entry name" value="PK beta-barrel domain-like"/>
    <property type="match status" value="1"/>
</dbReference>
<proteinExistence type="inferred from homology"/>
<sequence length="822" mass="93924">MSTLSNIIENEDMEKILSEFTRLEDQCYLENAGSSLYPESLIYQVNQDLLRNVYMNPHSDKYTKDCVDHIRSSILRFYNTDSSKYSVIFTSGTTQSLKLVVESFQFAYDQNEVQNCGSFVYLRDNHTSVLGLREIASDKNADIIHISHDDFLNALNLSHSTSNLSMKGRNNRGGNSLLVYPAQSNFNGYKYPINCTEKIKEGCLDNYVKKNLCKINCDWYVLLDAASYLSTNKLDLSKCQPDFVALSFYKIFGYPTGLGALLVKNSSNEVLSEKRYFGGGTVDIVLSNEDYHMKRELFHERFEDGTIPFLSIIALKHCFDVINGLIPKVINNDLMDTISYHTYFLAKDLYLQLDLLYHRNGQKAVVFYTDSEFDDINKQGAIVTFNILRSDGSYIGYAEFQHMADLFRISVRTGCFCNSGSCQRHLNATNKEMKDMYKAGHKCGDEIDLVNGRPTGAIRVSFGYYNTFKDVDRLITMISQCFVHTKPKKVKRVRHQLDTKKSIKEEETKLLNEEEYFNKINLIDEQIFDSDITLCEMAIFPIKSCGAFKINSSWKIGSRGFEYDREWMVVKDNGVCLTQKQNTRMCLIKPKIDLKHHLLILNCQGMPALPLPLTIDDKKKANATFCQSKVCTDIIEGYDCGDEAANWVSNALGVSFLRLVKQSGEVKRLQKNKKDNSGPKLLSLSNQAQFLLVNKATVRWLRDEIKDPQFNDDIDQLTNRFRGNIVIDMEQELVERDWNRILIGKHEFKVEGPCSRCQMICIDQNTGDKTVEPLRTISEQFAGKLKFGIYLSYIGTVDGSKDCTLKLNTPVKPIINDDDISR</sequence>
<protein>
    <recommendedName>
        <fullName evidence="4">Molybdenum cofactor sulfurase</fullName>
        <shortName evidence="4">MCS</shortName>
        <shortName evidence="4">MOS</shortName>
        <shortName evidence="4">MoCo sulfurase</shortName>
        <ecNumber evidence="4">2.8.1.9</ecNumber>
    </recommendedName>
    <alternativeName>
        <fullName evidence="4">Molybdenum cofactor sulfurtransferase</fullName>
    </alternativeName>
    <alternativeName>
        <fullName evidence="4">Protein maroon-like</fullName>
        <shortName evidence="4">Ma-l</shortName>
    </alternativeName>
</protein>
<keyword evidence="1 4" id="KW-0808">Transferase</keyword>
<accession>A0A9N9WJI2</accession>
<keyword evidence="2 4" id="KW-0663">Pyridoxal phosphate</keyword>
<dbReference type="InterPro" id="IPR005302">
    <property type="entry name" value="MoCF_Sase_C"/>
</dbReference>
<feature type="active site" evidence="4">
    <location>
        <position position="417"/>
    </location>
</feature>
<reference evidence="6" key="1">
    <citation type="submission" date="2021-12" db="EMBL/GenBank/DDBJ databases">
        <authorList>
            <person name="King R."/>
        </authorList>
    </citation>
    <scope>NUCLEOTIDE SEQUENCE</scope>
</reference>
<dbReference type="GO" id="GO:0008265">
    <property type="term" value="F:molybdenum cofactor sulfurtransferase activity"/>
    <property type="evidence" value="ECO:0007669"/>
    <property type="project" value="UniProtKB-UniRule"/>
</dbReference>
<organism evidence="6 7">
    <name type="scientific">Diatraea saccharalis</name>
    <name type="common">sugarcane borer</name>
    <dbReference type="NCBI Taxonomy" id="40085"/>
    <lineage>
        <taxon>Eukaryota</taxon>
        <taxon>Metazoa</taxon>
        <taxon>Ecdysozoa</taxon>
        <taxon>Arthropoda</taxon>
        <taxon>Hexapoda</taxon>
        <taxon>Insecta</taxon>
        <taxon>Pterygota</taxon>
        <taxon>Neoptera</taxon>
        <taxon>Endopterygota</taxon>
        <taxon>Lepidoptera</taxon>
        <taxon>Glossata</taxon>
        <taxon>Ditrysia</taxon>
        <taxon>Pyraloidea</taxon>
        <taxon>Crambidae</taxon>
        <taxon>Crambinae</taxon>
        <taxon>Diatraea</taxon>
    </lineage>
</organism>
<feature type="domain" description="MOSC" evidence="5">
    <location>
        <begin position="657"/>
        <end position="814"/>
    </location>
</feature>
<dbReference type="PANTHER" id="PTHR14237:SF80">
    <property type="entry name" value="MOLYBDENUM COFACTOR SULFURASE"/>
    <property type="match status" value="1"/>
</dbReference>
<evidence type="ECO:0000256" key="3">
    <source>
        <dbReference type="ARBA" id="ARBA00023150"/>
    </source>
</evidence>
<dbReference type="InterPro" id="IPR015422">
    <property type="entry name" value="PyrdxlP-dep_Trfase_small"/>
</dbReference>
<keyword evidence="3 4" id="KW-0501">Molybdenum cofactor biosynthesis</keyword>
<comment type="function">
    <text evidence="4">Sulfurates the molybdenum cofactor. Sulfation of molybdenum is essential for xanthine dehydrogenase (XDH) and aldehyde oxidase (ADO) enzymes in which molybdenum cofactor is liganded by 1 oxygen and 1 sulfur atom in active form.</text>
</comment>
<dbReference type="GO" id="GO:0030170">
    <property type="term" value="F:pyridoxal phosphate binding"/>
    <property type="evidence" value="ECO:0007669"/>
    <property type="project" value="UniProtKB-UniRule"/>
</dbReference>
<dbReference type="SUPFAM" id="SSF53383">
    <property type="entry name" value="PLP-dependent transferases"/>
    <property type="match status" value="1"/>
</dbReference>
<dbReference type="InterPro" id="IPR005303">
    <property type="entry name" value="MOCOS_middle"/>
</dbReference>
<evidence type="ECO:0000256" key="2">
    <source>
        <dbReference type="ARBA" id="ARBA00022898"/>
    </source>
</evidence>
<dbReference type="EMBL" id="OU893338">
    <property type="protein sequence ID" value="CAG9795233.1"/>
    <property type="molecule type" value="Genomic_DNA"/>
</dbReference>
<evidence type="ECO:0000256" key="1">
    <source>
        <dbReference type="ARBA" id="ARBA00022679"/>
    </source>
</evidence>
<dbReference type="InterPro" id="IPR011037">
    <property type="entry name" value="Pyrv_Knase-like_insert_dom_sf"/>
</dbReference>
<evidence type="ECO:0000259" key="5">
    <source>
        <dbReference type="PROSITE" id="PS51340"/>
    </source>
</evidence>
<dbReference type="GO" id="GO:0016829">
    <property type="term" value="F:lyase activity"/>
    <property type="evidence" value="ECO:0007669"/>
    <property type="project" value="UniProtKB-UniRule"/>
</dbReference>
<dbReference type="PANTHER" id="PTHR14237">
    <property type="entry name" value="MOLYBDOPTERIN COFACTOR SULFURASE MOSC"/>
    <property type="match status" value="1"/>
</dbReference>
<feature type="modified residue" description="N6-(pyridoxal phosphate)lysine" evidence="4">
    <location>
        <position position="250"/>
    </location>
</feature>
<dbReference type="AlphaFoldDB" id="A0A9N9WJI2"/>
<dbReference type="FunFam" id="3.40.640.10:FF:000119">
    <property type="entry name" value="Molybdenum cofactor sulfurase"/>
    <property type="match status" value="1"/>
</dbReference>
<comment type="similarity">
    <text evidence="4">Belongs to the class-V pyridoxal-phosphate-dependent aminotransferase family. MOCOS subfamily.</text>
</comment>
<comment type="cofactor">
    <cofactor evidence="4">
        <name>pyridoxal 5'-phosphate</name>
        <dbReference type="ChEBI" id="CHEBI:597326"/>
    </cofactor>
</comment>
<dbReference type="PROSITE" id="PS51340">
    <property type="entry name" value="MOSC"/>
    <property type="match status" value="1"/>
</dbReference>
<dbReference type="Proteomes" id="UP001153714">
    <property type="component" value="Chromosome 7"/>
</dbReference>
<dbReference type="GO" id="GO:0006777">
    <property type="term" value="P:Mo-molybdopterin cofactor biosynthetic process"/>
    <property type="evidence" value="ECO:0007669"/>
    <property type="project" value="UniProtKB-UniRule"/>
</dbReference>
<dbReference type="InterPro" id="IPR028886">
    <property type="entry name" value="MoCo_sulfurase"/>
</dbReference>
<dbReference type="InterPro" id="IPR000192">
    <property type="entry name" value="Aminotrans_V_dom"/>
</dbReference>
<dbReference type="EC" id="2.8.1.9" evidence="4"/>
<dbReference type="GO" id="GO:0030151">
    <property type="term" value="F:molybdenum ion binding"/>
    <property type="evidence" value="ECO:0007669"/>
    <property type="project" value="UniProtKB-UniRule"/>
</dbReference>
<evidence type="ECO:0000256" key="4">
    <source>
        <dbReference type="HAMAP-Rule" id="MF_03050"/>
    </source>
</evidence>
<keyword evidence="7" id="KW-1185">Reference proteome</keyword>
<dbReference type="Gene3D" id="3.90.1150.10">
    <property type="entry name" value="Aspartate Aminotransferase, domain 1"/>
    <property type="match status" value="1"/>
</dbReference>
<dbReference type="Pfam" id="PF03476">
    <property type="entry name" value="MOSC_N"/>
    <property type="match status" value="1"/>
</dbReference>
<gene>
    <name evidence="4" type="primary">mal</name>
    <name evidence="6" type="ORF">DIATSA_LOCUS12522</name>
</gene>
<dbReference type="InterPro" id="IPR015421">
    <property type="entry name" value="PyrdxlP-dep_Trfase_major"/>
</dbReference>